<accession>A0A238JBV2</accession>
<dbReference type="RefSeq" id="WP_166652729.1">
    <property type="nucleotide sequence ID" value="NZ_FXXP01000002.1"/>
</dbReference>
<dbReference type="AlphaFoldDB" id="A0A238JBV2"/>
<gene>
    <name evidence="1" type="ORF">TRP8649_02181</name>
</gene>
<organism evidence="1 2">
    <name type="scientific">Pelagimonas phthalicica</name>
    <dbReference type="NCBI Taxonomy" id="1037362"/>
    <lineage>
        <taxon>Bacteria</taxon>
        <taxon>Pseudomonadati</taxon>
        <taxon>Pseudomonadota</taxon>
        <taxon>Alphaproteobacteria</taxon>
        <taxon>Rhodobacterales</taxon>
        <taxon>Roseobacteraceae</taxon>
        <taxon>Pelagimonas</taxon>
    </lineage>
</organism>
<evidence type="ECO:0000313" key="1">
    <source>
        <dbReference type="EMBL" id="SMX28069.1"/>
    </source>
</evidence>
<name>A0A238JBV2_9RHOB</name>
<dbReference type="Proteomes" id="UP000225972">
    <property type="component" value="Unassembled WGS sequence"/>
</dbReference>
<keyword evidence="2" id="KW-1185">Reference proteome</keyword>
<dbReference type="EMBL" id="FXXP01000002">
    <property type="protein sequence ID" value="SMX28069.1"/>
    <property type="molecule type" value="Genomic_DNA"/>
</dbReference>
<reference evidence="2" key="1">
    <citation type="submission" date="2017-05" db="EMBL/GenBank/DDBJ databases">
        <authorList>
            <person name="Rodrigo-Torres L."/>
            <person name="Arahal R. D."/>
            <person name="Lucena T."/>
        </authorList>
    </citation>
    <scope>NUCLEOTIDE SEQUENCE [LARGE SCALE GENOMIC DNA]</scope>
    <source>
        <strain evidence="2">CECT 8649</strain>
    </source>
</reference>
<protein>
    <recommendedName>
        <fullName evidence="3">Glyceraldehyde-3-phosphate dehydrogenase</fullName>
    </recommendedName>
</protein>
<sequence length="47" mass="5244">MSNQLAIILGVAILAAIGLDYFLAGGETLLFLGRKFFVLLDWVAFWR</sequence>
<evidence type="ECO:0008006" key="3">
    <source>
        <dbReference type="Google" id="ProtNLM"/>
    </source>
</evidence>
<evidence type="ECO:0000313" key="2">
    <source>
        <dbReference type="Proteomes" id="UP000225972"/>
    </source>
</evidence>
<proteinExistence type="predicted"/>